<dbReference type="EMBL" id="DTKL01000080">
    <property type="protein sequence ID" value="HGY95602.1"/>
    <property type="molecule type" value="Genomic_DNA"/>
</dbReference>
<name>A0A7V4XUW7_9BACT</name>
<reference evidence="1" key="1">
    <citation type="journal article" date="2020" name="mSystems">
        <title>Genome- and Community-Level Interaction Insights into Carbon Utilization and Element Cycling Functions of Hydrothermarchaeota in Hydrothermal Sediment.</title>
        <authorList>
            <person name="Zhou Z."/>
            <person name="Liu Y."/>
            <person name="Xu W."/>
            <person name="Pan J."/>
            <person name="Luo Z.H."/>
            <person name="Li M."/>
        </authorList>
    </citation>
    <scope>NUCLEOTIDE SEQUENCE [LARGE SCALE GENOMIC DNA]</scope>
    <source>
        <strain evidence="1">SpSt-855</strain>
    </source>
</reference>
<dbReference type="InterPro" id="IPR027417">
    <property type="entry name" value="P-loop_NTPase"/>
</dbReference>
<protein>
    <submittedName>
        <fullName evidence="1">Terminase</fullName>
    </submittedName>
</protein>
<evidence type="ECO:0000313" key="1">
    <source>
        <dbReference type="EMBL" id="HGY95602.1"/>
    </source>
</evidence>
<dbReference type="AlphaFoldDB" id="A0A7V4XUW7"/>
<dbReference type="Gene3D" id="3.40.50.300">
    <property type="entry name" value="P-loop containing nucleotide triphosphate hydrolases"/>
    <property type="match status" value="1"/>
</dbReference>
<proteinExistence type="predicted"/>
<organism evidence="1">
    <name type="scientific">Acidobacterium capsulatum</name>
    <dbReference type="NCBI Taxonomy" id="33075"/>
    <lineage>
        <taxon>Bacteria</taxon>
        <taxon>Pseudomonadati</taxon>
        <taxon>Acidobacteriota</taxon>
        <taxon>Terriglobia</taxon>
        <taxon>Terriglobales</taxon>
        <taxon>Acidobacteriaceae</taxon>
        <taxon>Acidobacterium</taxon>
    </lineage>
</organism>
<gene>
    <name evidence="1" type="ORF">ENW50_13095</name>
</gene>
<accession>A0A7V4XUW7</accession>
<sequence length="492" mass="54867">MRQRSTVCRDDLLLLGRELDTPVNSSGEALIHYLAHSALRIRGRDSSSVPLIANRVQTEFEKRRGQSNIVLKARQLGISTWIAARFFLKTALIPGTLTVQVAHTQQAAESLFQMVHRFYRQLPKDTLVPLRTARANVRQLVFPAIDSEYRVETAGDRNAGRGLTISNLHCTEVARWPGDAEEIFQGMRAALSPRGELVLESTPMGAAGCFWNTWQSAAETGMVQHFFPWWMEQAYCADPVDETSLTAEEQGLIEAHALSLEQIGYRRRIRTNYRELARQEYAETAHDCFLASGECYFDAAAIDRRLSQLEAPLRTRLGGRLQIWYPPEGKRRYIVAVDPAGGGSEGDYSVAQVIDEQTGLQCAELQMHCTALELAQEVAELAREYGKALVAVERNNHGAAVIAFLHSVCGYRNLYRQGGQDGWLTTAISRPQMLANLASTLVETPGIFMSRRLLMECRSFVRQQNGRVEAQAGEHDDCVLAMAIALAVRTGQ</sequence>
<dbReference type="Gene3D" id="3.30.420.240">
    <property type="match status" value="1"/>
</dbReference>
<comment type="caution">
    <text evidence="1">The sequence shown here is derived from an EMBL/GenBank/DDBJ whole genome shotgun (WGS) entry which is preliminary data.</text>
</comment>